<protein>
    <recommendedName>
        <fullName evidence="9">Major facilitator superfamily (MFS) profile domain-containing protein</fullName>
    </recommendedName>
</protein>
<evidence type="ECO:0000256" key="4">
    <source>
        <dbReference type="ARBA" id="ARBA00022989"/>
    </source>
</evidence>
<keyword evidence="4 6" id="KW-1133">Transmembrane helix</keyword>
<feature type="transmembrane region" description="Helical" evidence="6">
    <location>
        <begin position="383"/>
        <end position="401"/>
    </location>
</feature>
<proteinExistence type="predicted"/>
<feature type="transmembrane region" description="Helical" evidence="6">
    <location>
        <begin position="215"/>
        <end position="234"/>
    </location>
</feature>
<comment type="subcellular location">
    <subcellularLocation>
        <location evidence="1">Membrane</location>
        <topology evidence="1">Multi-pass membrane protein</topology>
    </subcellularLocation>
</comment>
<evidence type="ECO:0000256" key="6">
    <source>
        <dbReference type="SAM" id="Phobius"/>
    </source>
</evidence>
<evidence type="ECO:0008006" key="9">
    <source>
        <dbReference type="Google" id="ProtNLM"/>
    </source>
</evidence>
<evidence type="ECO:0000256" key="5">
    <source>
        <dbReference type="ARBA" id="ARBA00023136"/>
    </source>
</evidence>
<evidence type="ECO:0000256" key="1">
    <source>
        <dbReference type="ARBA" id="ARBA00004141"/>
    </source>
</evidence>
<dbReference type="HOGENOM" id="CLU_001265_0_5_1"/>
<dbReference type="Pfam" id="PF07690">
    <property type="entry name" value="MFS_1"/>
    <property type="match status" value="1"/>
</dbReference>
<gene>
    <name evidence="7" type="ORF">PV08_06883</name>
</gene>
<feature type="transmembrane region" description="Helical" evidence="6">
    <location>
        <begin position="154"/>
        <end position="175"/>
    </location>
</feature>
<dbReference type="GO" id="GO:0033229">
    <property type="term" value="F:cysteine transmembrane transporter activity"/>
    <property type="evidence" value="ECO:0007669"/>
    <property type="project" value="TreeGrafter"/>
</dbReference>
<dbReference type="PANTHER" id="PTHR43791:SF63">
    <property type="entry name" value="HIGH AFFINITY CYSTEINE TRANSPORTER"/>
    <property type="match status" value="1"/>
</dbReference>
<keyword evidence="8" id="KW-1185">Reference proteome</keyword>
<evidence type="ECO:0000256" key="3">
    <source>
        <dbReference type="ARBA" id="ARBA00022692"/>
    </source>
</evidence>
<dbReference type="VEuPathDB" id="FungiDB:PV08_06883"/>
<dbReference type="InterPro" id="IPR036259">
    <property type="entry name" value="MFS_trans_sf"/>
</dbReference>
<feature type="transmembrane region" description="Helical" evidence="6">
    <location>
        <begin position="440"/>
        <end position="461"/>
    </location>
</feature>
<dbReference type="PANTHER" id="PTHR43791">
    <property type="entry name" value="PERMEASE-RELATED"/>
    <property type="match status" value="1"/>
</dbReference>
<dbReference type="RefSeq" id="XP_016234318.1">
    <property type="nucleotide sequence ID" value="XM_016381216.1"/>
</dbReference>
<keyword evidence="3 6" id="KW-0812">Transmembrane</keyword>
<dbReference type="SUPFAM" id="SSF103473">
    <property type="entry name" value="MFS general substrate transporter"/>
    <property type="match status" value="1"/>
</dbReference>
<reference evidence="7 8" key="1">
    <citation type="submission" date="2015-01" db="EMBL/GenBank/DDBJ databases">
        <title>The Genome Sequence of Exophiala spinifera CBS89968.</title>
        <authorList>
            <consortium name="The Broad Institute Genomics Platform"/>
            <person name="Cuomo C."/>
            <person name="de Hoog S."/>
            <person name="Gorbushina A."/>
            <person name="Stielow B."/>
            <person name="Teixiera M."/>
            <person name="Abouelleil A."/>
            <person name="Chapman S.B."/>
            <person name="Priest M."/>
            <person name="Young S.K."/>
            <person name="Wortman J."/>
            <person name="Nusbaum C."/>
            <person name="Birren B."/>
        </authorList>
    </citation>
    <scope>NUCLEOTIDE SEQUENCE [LARGE SCALE GENOMIC DNA]</scope>
    <source>
        <strain evidence="7 8">CBS 89968</strain>
    </source>
</reference>
<feature type="transmembrane region" description="Helical" evidence="6">
    <location>
        <begin position="246"/>
        <end position="266"/>
    </location>
</feature>
<feature type="transmembrane region" description="Helical" evidence="6">
    <location>
        <begin position="57"/>
        <end position="79"/>
    </location>
</feature>
<evidence type="ECO:0000313" key="7">
    <source>
        <dbReference type="EMBL" id="KIW14102.1"/>
    </source>
</evidence>
<dbReference type="GO" id="GO:0016020">
    <property type="term" value="C:membrane"/>
    <property type="evidence" value="ECO:0007669"/>
    <property type="project" value="UniProtKB-SubCell"/>
</dbReference>
<sequence>MATKEQLRPATTTTFNVTEPHVSERDADVTFKVLSQYGGELAQSLDREGEKRLDRKLYFILVPLLVLINLLLFVSLAPLTQSLFNEQKRWAAIHPYACKIDKATLAYSSILGLFEETGIDGGKYNNLNTLFYAGYIIGQVPGHYLMQRIPLSRFMAGATFLWTLIVFLHCTASSYGGLIPLRFFLGMVEAPVVPAIEITLGMFFVPATQGLLQPLFWISCLGAPVPAGFIAYGLLYTHSAVLPWKFFMIITGSMTFLLTILVAFIYPNNPAEARFLTVQERIHLVHRIHAATTSSIEHKQLKKYQLLEAVRDPVSWLFGLQAFTLMISNNIAYQQNLLFVSLGVSNLGSTLVSAASGGFSVACCIAATVFLRYIPWRKAYWSTFWCLPAVAGGIGMCALPWHSKLSLLACLILAGSTFGITYIIALGWTTSTAAGYTKKLARNVFFMAGYGIANLISPQIWVTRDAPRYYPAWAVQIVISWTGTPLILIIIHLVLKRRNEERYAWIAEQERLGKTRTGIIDRVREDGEKVQVEVDVSLLDLTDGENKYFIYPL</sequence>
<accession>A0A0D1ZMQ6</accession>
<keyword evidence="2" id="KW-0813">Transport</keyword>
<evidence type="ECO:0000313" key="8">
    <source>
        <dbReference type="Proteomes" id="UP000053328"/>
    </source>
</evidence>
<dbReference type="Proteomes" id="UP000053328">
    <property type="component" value="Unassembled WGS sequence"/>
</dbReference>
<dbReference type="GeneID" id="27333966"/>
<keyword evidence="5 6" id="KW-0472">Membrane</keyword>
<feature type="transmembrane region" description="Helical" evidence="6">
    <location>
        <begin position="181"/>
        <end position="203"/>
    </location>
</feature>
<name>A0A0D1ZMQ6_9EURO</name>
<dbReference type="Gene3D" id="1.20.1250.20">
    <property type="entry name" value="MFS general substrate transporter like domains"/>
    <property type="match status" value="1"/>
</dbReference>
<dbReference type="EMBL" id="KN847496">
    <property type="protein sequence ID" value="KIW14102.1"/>
    <property type="molecule type" value="Genomic_DNA"/>
</dbReference>
<dbReference type="OrthoDB" id="6730379at2759"/>
<organism evidence="7 8">
    <name type="scientific">Exophiala spinifera</name>
    <dbReference type="NCBI Taxonomy" id="91928"/>
    <lineage>
        <taxon>Eukaryota</taxon>
        <taxon>Fungi</taxon>
        <taxon>Dikarya</taxon>
        <taxon>Ascomycota</taxon>
        <taxon>Pezizomycotina</taxon>
        <taxon>Eurotiomycetes</taxon>
        <taxon>Chaetothyriomycetidae</taxon>
        <taxon>Chaetothyriales</taxon>
        <taxon>Herpotrichiellaceae</taxon>
        <taxon>Exophiala</taxon>
    </lineage>
</organism>
<evidence type="ECO:0000256" key="2">
    <source>
        <dbReference type="ARBA" id="ARBA00022448"/>
    </source>
</evidence>
<feature type="transmembrane region" description="Helical" evidence="6">
    <location>
        <begin position="473"/>
        <end position="495"/>
    </location>
</feature>
<dbReference type="AlphaFoldDB" id="A0A0D1ZMQ6"/>
<feature type="transmembrane region" description="Helical" evidence="6">
    <location>
        <begin position="351"/>
        <end position="371"/>
    </location>
</feature>
<feature type="transmembrane region" description="Helical" evidence="6">
    <location>
        <begin position="407"/>
        <end position="428"/>
    </location>
</feature>
<dbReference type="InterPro" id="IPR011701">
    <property type="entry name" value="MFS"/>
</dbReference>